<evidence type="ECO:0000256" key="1">
    <source>
        <dbReference type="SAM" id="Phobius"/>
    </source>
</evidence>
<evidence type="ECO:0000313" key="2">
    <source>
        <dbReference type="EMBL" id="KAL0099468.1"/>
    </source>
</evidence>
<dbReference type="EMBL" id="JADYXP020000028">
    <property type="protein sequence ID" value="KAL0099468.1"/>
    <property type="molecule type" value="Genomic_DNA"/>
</dbReference>
<protein>
    <recommendedName>
        <fullName evidence="4">ATP synthase F0 subunit 8</fullName>
    </recommendedName>
</protein>
<reference evidence="2 3" key="1">
    <citation type="submission" date="2023-03" db="EMBL/GenBank/DDBJ databases">
        <title>High recombination rates correlate with genetic variation in Cardiocondyla obscurior ants.</title>
        <authorList>
            <person name="Errbii M."/>
        </authorList>
    </citation>
    <scope>NUCLEOTIDE SEQUENCE [LARGE SCALE GENOMIC DNA]</scope>
    <source>
        <strain evidence="2">Alpha-2009</strain>
        <tissue evidence="2">Whole body</tissue>
    </source>
</reference>
<dbReference type="Proteomes" id="UP001430953">
    <property type="component" value="Unassembled WGS sequence"/>
</dbReference>
<organism evidence="2 3">
    <name type="scientific">Cardiocondyla obscurior</name>
    <dbReference type="NCBI Taxonomy" id="286306"/>
    <lineage>
        <taxon>Eukaryota</taxon>
        <taxon>Metazoa</taxon>
        <taxon>Ecdysozoa</taxon>
        <taxon>Arthropoda</taxon>
        <taxon>Hexapoda</taxon>
        <taxon>Insecta</taxon>
        <taxon>Pterygota</taxon>
        <taxon>Neoptera</taxon>
        <taxon>Endopterygota</taxon>
        <taxon>Hymenoptera</taxon>
        <taxon>Apocrita</taxon>
        <taxon>Aculeata</taxon>
        <taxon>Formicoidea</taxon>
        <taxon>Formicidae</taxon>
        <taxon>Myrmicinae</taxon>
        <taxon>Cardiocondyla</taxon>
    </lineage>
</organism>
<name>A0AAW2E7R0_9HYME</name>
<keyword evidence="1" id="KW-0812">Transmembrane</keyword>
<evidence type="ECO:0008006" key="4">
    <source>
        <dbReference type="Google" id="ProtNLM"/>
    </source>
</evidence>
<keyword evidence="1" id="KW-0472">Membrane</keyword>
<feature type="transmembrane region" description="Helical" evidence="1">
    <location>
        <begin position="27"/>
        <end position="52"/>
    </location>
</feature>
<evidence type="ECO:0000313" key="3">
    <source>
        <dbReference type="Proteomes" id="UP001430953"/>
    </source>
</evidence>
<keyword evidence="1" id="KW-1133">Transmembrane helix</keyword>
<accession>A0AAW2E7R0</accession>
<sequence length="70" mass="8241">MSRLINLAAQQSFHQILLFSMHYACELSFMGFLLFQCITWLMRVFTIIIILFRQICCKLLSRLSSARVHS</sequence>
<proteinExistence type="predicted"/>
<comment type="caution">
    <text evidence="2">The sequence shown here is derived from an EMBL/GenBank/DDBJ whole genome shotgun (WGS) entry which is preliminary data.</text>
</comment>
<gene>
    <name evidence="2" type="ORF">PUN28_020176</name>
</gene>
<dbReference type="AlphaFoldDB" id="A0AAW2E7R0"/>
<keyword evidence="3" id="KW-1185">Reference proteome</keyword>